<dbReference type="Pfam" id="PF04082">
    <property type="entry name" value="Fungal_trans"/>
    <property type="match status" value="1"/>
</dbReference>
<dbReference type="EMBL" id="JANPWZ010000123">
    <property type="protein sequence ID" value="KAJ3579179.1"/>
    <property type="molecule type" value="Genomic_DNA"/>
</dbReference>
<dbReference type="GO" id="GO:0008270">
    <property type="term" value="F:zinc ion binding"/>
    <property type="evidence" value="ECO:0007669"/>
    <property type="project" value="InterPro"/>
</dbReference>
<dbReference type="Proteomes" id="UP001148614">
    <property type="component" value="Unassembled WGS sequence"/>
</dbReference>
<name>A0A9W8NLR7_9PEZI</name>
<evidence type="ECO:0000256" key="2">
    <source>
        <dbReference type="ARBA" id="ARBA00022723"/>
    </source>
</evidence>
<sequence>MGSRSNEAFRLAQIRNGDRVSQSIPVKSAFAIMSVVNKHPLRKSCTFCRARKIKCSNETICEACRKQSVDCVYDFEPYHRPSGSSNTYTDNSVSANETINVQTEDRTSISPYRDAQTSSGVSPDTGSIQTDREAELAFTASDYIGPLLEAMYADNFLTEHDGMKSTSWQRKIGALHRSVGSLRPLQTSSSSKGSQVSRYASMWACITKDLVECVIGKFGSLGCHQGEGGGSKPFINGLQMDDTASMFDREDLTLKQAETDILGAHCSRKTAQTIDIWFSNHPLSFLISKTLLIHELRAATHNELLLAVMLADSYGFIGDEVAAARSRSLLHFTTSKLQGEALDLSTASTSFSSQSAFQRRISTTQALILLGWNALCRSEIRRATCYISLASRIANHIMTQKWSSTTSVPGGRVNGIEVSEVIKETMAYLWCTCFKLSLWLSTQVQEVSHLPHNMSASAFLPVAASSSILISLDEASDNFSTLQKQKMALTDAWPVAHVSTVIGYIYALYPQEDQHSRKTGDALWQESTLLALQRIQEPSSVQTFDSVCREIYRVLMENASLVDGKISHPPSRALVLMVYHIIGIHVLFPRHLHEHNDHAKSFAFTPELIDRVCDSTEEIIKILTEVHQASVNDTVSNALSQLHPSSPEIFILALDSCARAISAICSRQGCSTAVPHELSIFIYYKPRLKNVISRLFALVEDQFSSPRASLHSVRKQLKAIARSFRHQSPNSAHRSRSESLSSVSSNSISPPDLNTIPRSTSATGLSHEPNTMAANFMNTTHIPDDLLSLEVPVSLQAARIVTDPTSDTGFTGLEWKDQGRQTLESIGHGTQFLGQAIDTADMFTMGVGDENTWFQNDQMILDGSVSCVGAELNMMY</sequence>
<feature type="domain" description="Zn(2)-C6 fungal-type" evidence="6">
    <location>
        <begin position="44"/>
        <end position="73"/>
    </location>
</feature>
<dbReference type="GO" id="GO:0006351">
    <property type="term" value="P:DNA-templated transcription"/>
    <property type="evidence" value="ECO:0007669"/>
    <property type="project" value="InterPro"/>
</dbReference>
<accession>A0A9W8NLR7</accession>
<feature type="region of interest" description="Disordered" evidence="5">
    <location>
        <begin position="99"/>
        <end position="128"/>
    </location>
</feature>
<feature type="compositionally biased region" description="Polar residues" evidence="5">
    <location>
        <begin position="115"/>
        <end position="128"/>
    </location>
</feature>
<keyword evidence="4" id="KW-0539">Nucleus</keyword>
<keyword evidence="8" id="KW-1185">Reference proteome</keyword>
<evidence type="ECO:0000259" key="6">
    <source>
        <dbReference type="PROSITE" id="PS50048"/>
    </source>
</evidence>
<dbReference type="GO" id="GO:0005634">
    <property type="term" value="C:nucleus"/>
    <property type="evidence" value="ECO:0007669"/>
    <property type="project" value="UniProtKB-SubCell"/>
</dbReference>
<dbReference type="InterPro" id="IPR007219">
    <property type="entry name" value="XnlR_reg_dom"/>
</dbReference>
<evidence type="ECO:0000313" key="8">
    <source>
        <dbReference type="Proteomes" id="UP001148614"/>
    </source>
</evidence>
<comment type="subcellular location">
    <subcellularLocation>
        <location evidence="1">Nucleus</location>
    </subcellularLocation>
</comment>
<comment type="caution">
    <text evidence="7">The sequence shown here is derived from an EMBL/GenBank/DDBJ whole genome shotgun (WGS) entry which is preliminary data.</text>
</comment>
<evidence type="ECO:0000256" key="4">
    <source>
        <dbReference type="ARBA" id="ARBA00023242"/>
    </source>
</evidence>
<feature type="region of interest" description="Disordered" evidence="5">
    <location>
        <begin position="724"/>
        <end position="769"/>
    </location>
</feature>
<proteinExistence type="predicted"/>
<keyword evidence="3" id="KW-0238">DNA-binding</keyword>
<dbReference type="PROSITE" id="PS00463">
    <property type="entry name" value="ZN2_CY6_FUNGAL_1"/>
    <property type="match status" value="1"/>
</dbReference>
<gene>
    <name evidence="7" type="ORF">NPX13_g1379</name>
</gene>
<dbReference type="PROSITE" id="PS50048">
    <property type="entry name" value="ZN2_CY6_FUNGAL_2"/>
    <property type="match status" value="1"/>
</dbReference>
<dbReference type="GO" id="GO:0003677">
    <property type="term" value="F:DNA binding"/>
    <property type="evidence" value="ECO:0007669"/>
    <property type="project" value="UniProtKB-KW"/>
</dbReference>
<evidence type="ECO:0000256" key="1">
    <source>
        <dbReference type="ARBA" id="ARBA00004123"/>
    </source>
</evidence>
<evidence type="ECO:0000256" key="3">
    <source>
        <dbReference type="ARBA" id="ARBA00023125"/>
    </source>
</evidence>
<protein>
    <recommendedName>
        <fullName evidence="6">Zn(2)-C6 fungal-type domain-containing protein</fullName>
    </recommendedName>
</protein>
<feature type="compositionally biased region" description="Polar residues" evidence="5">
    <location>
        <begin position="756"/>
        <end position="769"/>
    </location>
</feature>
<dbReference type="CDD" id="cd00067">
    <property type="entry name" value="GAL4"/>
    <property type="match status" value="1"/>
</dbReference>
<keyword evidence="2" id="KW-0479">Metal-binding</keyword>
<dbReference type="AlphaFoldDB" id="A0A9W8NLR7"/>
<dbReference type="InterPro" id="IPR050987">
    <property type="entry name" value="AtrR-like"/>
</dbReference>
<reference evidence="7" key="1">
    <citation type="submission" date="2022-07" db="EMBL/GenBank/DDBJ databases">
        <title>Genome Sequence of Xylaria arbuscula.</title>
        <authorList>
            <person name="Buettner E."/>
        </authorList>
    </citation>
    <scope>NUCLEOTIDE SEQUENCE</scope>
    <source>
        <strain evidence="7">VT107</strain>
    </source>
</reference>
<evidence type="ECO:0000256" key="5">
    <source>
        <dbReference type="SAM" id="MobiDB-lite"/>
    </source>
</evidence>
<feature type="compositionally biased region" description="Low complexity" evidence="5">
    <location>
        <begin position="738"/>
        <end position="749"/>
    </location>
</feature>
<dbReference type="SUPFAM" id="SSF57701">
    <property type="entry name" value="Zn2/Cys6 DNA-binding domain"/>
    <property type="match status" value="1"/>
</dbReference>
<dbReference type="Pfam" id="PF00172">
    <property type="entry name" value="Zn_clus"/>
    <property type="match status" value="1"/>
</dbReference>
<evidence type="ECO:0000313" key="7">
    <source>
        <dbReference type="EMBL" id="KAJ3579179.1"/>
    </source>
</evidence>
<dbReference type="GO" id="GO:0000981">
    <property type="term" value="F:DNA-binding transcription factor activity, RNA polymerase II-specific"/>
    <property type="evidence" value="ECO:0007669"/>
    <property type="project" value="InterPro"/>
</dbReference>
<organism evidence="7 8">
    <name type="scientific">Xylaria arbuscula</name>
    <dbReference type="NCBI Taxonomy" id="114810"/>
    <lineage>
        <taxon>Eukaryota</taxon>
        <taxon>Fungi</taxon>
        <taxon>Dikarya</taxon>
        <taxon>Ascomycota</taxon>
        <taxon>Pezizomycotina</taxon>
        <taxon>Sordariomycetes</taxon>
        <taxon>Xylariomycetidae</taxon>
        <taxon>Xylariales</taxon>
        <taxon>Xylariaceae</taxon>
        <taxon>Xylaria</taxon>
    </lineage>
</organism>
<dbReference type="CDD" id="cd12148">
    <property type="entry name" value="fungal_TF_MHR"/>
    <property type="match status" value="1"/>
</dbReference>
<dbReference type="InterPro" id="IPR036864">
    <property type="entry name" value="Zn2-C6_fun-type_DNA-bd_sf"/>
</dbReference>
<dbReference type="InterPro" id="IPR001138">
    <property type="entry name" value="Zn2Cys6_DnaBD"/>
</dbReference>
<dbReference type="PANTHER" id="PTHR46910">
    <property type="entry name" value="TRANSCRIPTION FACTOR PDR1"/>
    <property type="match status" value="1"/>
</dbReference>
<dbReference type="SMART" id="SM00066">
    <property type="entry name" value="GAL4"/>
    <property type="match status" value="1"/>
</dbReference>
<dbReference type="PANTHER" id="PTHR46910:SF3">
    <property type="entry name" value="HALOTOLERANCE PROTEIN 9-RELATED"/>
    <property type="match status" value="1"/>
</dbReference>
<dbReference type="Gene3D" id="4.10.240.10">
    <property type="entry name" value="Zn(2)-C6 fungal-type DNA-binding domain"/>
    <property type="match status" value="1"/>
</dbReference>